<dbReference type="EMBL" id="LFJN01000012">
    <property type="protein sequence ID" value="KPI40372.1"/>
    <property type="molecule type" value="Genomic_DNA"/>
</dbReference>
<evidence type="ECO:0000256" key="3">
    <source>
        <dbReference type="ARBA" id="ARBA00022723"/>
    </source>
</evidence>
<keyword evidence="6" id="KW-0503">Monooxygenase</keyword>
<evidence type="ECO:0000256" key="5">
    <source>
        <dbReference type="ARBA" id="ARBA00023004"/>
    </source>
</evidence>
<proteinExistence type="inferred from homology"/>
<keyword evidence="8" id="KW-0812">Transmembrane</keyword>
<evidence type="ECO:0000256" key="4">
    <source>
        <dbReference type="ARBA" id="ARBA00023002"/>
    </source>
</evidence>
<dbReference type="PRINTS" id="PR00463">
    <property type="entry name" value="EP450I"/>
</dbReference>
<keyword evidence="8" id="KW-1133">Transmembrane helix</keyword>
<keyword evidence="5 7" id="KW-0408">Iron</keyword>
<evidence type="ECO:0000256" key="1">
    <source>
        <dbReference type="ARBA" id="ARBA00001971"/>
    </source>
</evidence>
<evidence type="ECO:0000256" key="8">
    <source>
        <dbReference type="SAM" id="Phobius"/>
    </source>
</evidence>
<dbReference type="GeneID" id="28739688"/>
<keyword evidence="10" id="KW-1185">Reference proteome</keyword>
<dbReference type="Pfam" id="PF00067">
    <property type="entry name" value="p450"/>
    <property type="match status" value="1"/>
</dbReference>
<name>A0A0N1HQQ9_9EURO</name>
<organism evidence="9 10">
    <name type="scientific">Cyphellophora attinorum</name>
    <dbReference type="NCBI Taxonomy" id="1664694"/>
    <lineage>
        <taxon>Eukaryota</taxon>
        <taxon>Fungi</taxon>
        <taxon>Dikarya</taxon>
        <taxon>Ascomycota</taxon>
        <taxon>Pezizomycotina</taxon>
        <taxon>Eurotiomycetes</taxon>
        <taxon>Chaetothyriomycetidae</taxon>
        <taxon>Chaetothyriales</taxon>
        <taxon>Cyphellophoraceae</taxon>
        <taxon>Cyphellophora</taxon>
    </lineage>
</organism>
<dbReference type="PANTHER" id="PTHR46300">
    <property type="entry name" value="P450, PUTATIVE (EUROFUNG)-RELATED-RELATED"/>
    <property type="match status" value="1"/>
</dbReference>
<dbReference type="InterPro" id="IPR050364">
    <property type="entry name" value="Cytochrome_P450_fung"/>
</dbReference>
<dbReference type="GO" id="GO:0016705">
    <property type="term" value="F:oxidoreductase activity, acting on paired donors, with incorporation or reduction of molecular oxygen"/>
    <property type="evidence" value="ECO:0007669"/>
    <property type="project" value="InterPro"/>
</dbReference>
<evidence type="ECO:0000313" key="9">
    <source>
        <dbReference type="EMBL" id="KPI40372.1"/>
    </source>
</evidence>
<evidence type="ECO:0000313" key="10">
    <source>
        <dbReference type="Proteomes" id="UP000038010"/>
    </source>
</evidence>
<evidence type="ECO:0000256" key="7">
    <source>
        <dbReference type="PIRSR" id="PIRSR602401-1"/>
    </source>
</evidence>
<dbReference type="OrthoDB" id="1103324at2759"/>
<dbReference type="GO" id="GO:0004497">
    <property type="term" value="F:monooxygenase activity"/>
    <property type="evidence" value="ECO:0007669"/>
    <property type="project" value="UniProtKB-KW"/>
</dbReference>
<dbReference type="STRING" id="1664694.A0A0N1HQQ9"/>
<keyword evidence="3 7" id="KW-0479">Metal-binding</keyword>
<dbReference type="Proteomes" id="UP000038010">
    <property type="component" value="Unassembled WGS sequence"/>
</dbReference>
<dbReference type="SUPFAM" id="SSF48264">
    <property type="entry name" value="Cytochrome P450"/>
    <property type="match status" value="1"/>
</dbReference>
<keyword evidence="8" id="KW-0472">Membrane</keyword>
<dbReference type="CDD" id="cd11065">
    <property type="entry name" value="CYP64-like"/>
    <property type="match status" value="1"/>
</dbReference>
<gene>
    <name evidence="9" type="ORF">AB675_7439</name>
</gene>
<dbReference type="PRINTS" id="PR00385">
    <property type="entry name" value="P450"/>
</dbReference>
<feature type="transmembrane region" description="Helical" evidence="8">
    <location>
        <begin position="6"/>
        <end position="25"/>
    </location>
</feature>
<comment type="similarity">
    <text evidence="2">Belongs to the cytochrome P450 family.</text>
</comment>
<dbReference type="VEuPathDB" id="FungiDB:AB675_7439"/>
<feature type="binding site" description="axial binding residue" evidence="7">
    <location>
        <position position="445"/>
    </location>
    <ligand>
        <name>heme</name>
        <dbReference type="ChEBI" id="CHEBI:30413"/>
    </ligand>
    <ligandPart>
        <name>Fe</name>
        <dbReference type="ChEBI" id="CHEBI:18248"/>
    </ligandPart>
</feature>
<keyword evidence="7" id="KW-0349">Heme</keyword>
<evidence type="ECO:0000256" key="2">
    <source>
        <dbReference type="ARBA" id="ARBA00010617"/>
    </source>
</evidence>
<dbReference type="Gene3D" id="1.10.630.10">
    <property type="entry name" value="Cytochrome P450"/>
    <property type="match status" value="1"/>
</dbReference>
<reference evidence="9 10" key="1">
    <citation type="submission" date="2015-06" db="EMBL/GenBank/DDBJ databases">
        <title>Draft genome of the ant-associated black yeast Phialophora attae CBS 131958.</title>
        <authorList>
            <person name="Moreno L.F."/>
            <person name="Stielow B.J."/>
            <person name="de Hoog S."/>
            <person name="Vicente V.A."/>
            <person name="Weiss V.A."/>
            <person name="de Vries M."/>
            <person name="Cruz L.M."/>
            <person name="Souza E.M."/>
        </authorList>
    </citation>
    <scope>NUCLEOTIDE SEQUENCE [LARGE SCALE GENOMIC DNA]</scope>
    <source>
        <strain evidence="9 10">CBS 131958</strain>
    </source>
</reference>
<dbReference type="InterPro" id="IPR002401">
    <property type="entry name" value="Cyt_P450_E_grp-I"/>
</dbReference>
<dbReference type="InterPro" id="IPR001128">
    <property type="entry name" value="Cyt_P450"/>
</dbReference>
<dbReference type="AlphaFoldDB" id="A0A0N1HQQ9"/>
<comment type="caution">
    <text evidence="9">The sequence shown here is derived from an EMBL/GenBank/DDBJ whole genome shotgun (WGS) entry which is preliminary data.</text>
</comment>
<keyword evidence="4" id="KW-0560">Oxidoreductase</keyword>
<sequence>MFPNLNASLVIWLLFGVAMIYVLLVPGRRGRKLPHGPSTLPIIGNLHQLPQSQLYLTFANLAKRYGEMYSLKIGSMTFIVLSSRKLVKEVLERKSVISSGRMYSYALEKLIFQEHFMTIQQSDNPMLRVGRKLLHQYFGDSAIDKGHLEILNAEATQLLRDLMIDPENFRHHFHRYGNSFAMSKTYGIRTPRHDTPHLKALNYITAETAAIILPGALPPVDVFPILKIVPQKWFGNWRTRCIELGKASDKLNSWILNTVIERRKTEGPKDTFADKLIEYDEYKFTFHEMMYLTATVLDAGTDTTASVLLVLVQMLCTYPDVLKRAHTEIDAVVGEDRTPLWTDFPKLQIINQLMKEAHRIRPVTPIAMPHKLSEEIWIEGKLLPKGAIIVPNLFGLHQDVEKFADPEVFNPDNFSSKTKLAQGYANIGDENNRDHYSYGFGRRICSGMQLAERSLFTTFSKMLWAFDISPELDSQGRPIPIDLNPNTGYTDGSIVAPKPFKARFKVRSERRRQTILREFADVEEKVFSRFAVPDLTMSFEKTA</sequence>
<protein>
    <submittedName>
        <fullName evidence="9">O-methylsterigmatocystin oxido</fullName>
    </submittedName>
</protein>
<dbReference type="GO" id="GO:0020037">
    <property type="term" value="F:heme binding"/>
    <property type="evidence" value="ECO:0007669"/>
    <property type="project" value="InterPro"/>
</dbReference>
<comment type="cofactor">
    <cofactor evidence="1 7">
        <name>heme</name>
        <dbReference type="ChEBI" id="CHEBI:30413"/>
    </cofactor>
</comment>
<dbReference type="RefSeq" id="XP_018000335.1">
    <property type="nucleotide sequence ID" value="XM_018147808.1"/>
</dbReference>
<dbReference type="InterPro" id="IPR036396">
    <property type="entry name" value="Cyt_P450_sf"/>
</dbReference>
<dbReference type="GO" id="GO:0005506">
    <property type="term" value="F:iron ion binding"/>
    <property type="evidence" value="ECO:0007669"/>
    <property type="project" value="InterPro"/>
</dbReference>
<accession>A0A0N1HQQ9</accession>
<dbReference type="PANTHER" id="PTHR46300:SF2">
    <property type="entry name" value="CYTOCHROME P450 MONOOXYGENASE ALNH-RELATED"/>
    <property type="match status" value="1"/>
</dbReference>
<evidence type="ECO:0000256" key="6">
    <source>
        <dbReference type="ARBA" id="ARBA00023033"/>
    </source>
</evidence>